<evidence type="ECO:0000256" key="1">
    <source>
        <dbReference type="SAM" id="MobiDB-lite"/>
    </source>
</evidence>
<evidence type="ECO:0000313" key="3">
    <source>
        <dbReference type="EMBL" id="CEL93705.1"/>
    </source>
</evidence>
<proteinExistence type="predicted"/>
<dbReference type="GO" id="GO:0051864">
    <property type="term" value="F:histone H3K36 demethylase activity"/>
    <property type="evidence" value="ECO:0007669"/>
    <property type="project" value="TreeGrafter"/>
</dbReference>
<dbReference type="Proteomes" id="UP000041254">
    <property type="component" value="Unassembled WGS sequence"/>
</dbReference>
<feature type="domain" description="JmjC" evidence="2">
    <location>
        <begin position="142"/>
        <end position="328"/>
    </location>
</feature>
<dbReference type="PROSITE" id="PS51184">
    <property type="entry name" value="JMJC"/>
    <property type="match status" value="1"/>
</dbReference>
<dbReference type="Gene3D" id="2.60.120.650">
    <property type="entry name" value="Cupin"/>
    <property type="match status" value="1"/>
</dbReference>
<dbReference type="GO" id="GO:0010468">
    <property type="term" value="P:regulation of gene expression"/>
    <property type="evidence" value="ECO:0007669"/>
    <property type="project" value="TreeGrafter"/>
</dbReference>
<dbReference type="AlphaFoldDB" id="A0A0G4EDD0"/>
<organism evidence="3 4">
    <name type="scientific">Vitrella brassicaformis (strain CCMP3155)</name>
    <dbReference type="NCBI Taxonomy" id="1169540"/>
    <lineage>
        <taxon>Eukaryota</taxon>
        <taxon>Sar</taxon>
        <taxon>Alveolata</taxon>
        <taxon>Colpodellida</taxon>
        <taxon>Vitrellaceae</taxon>
        <taxon>Vitrella</taxon>
    </lineage>
</organism>
<dbReference type="PANTHER" id="PTHR10694">
    <property type="entry name" value="LYSINE-SPECIFIC DEMETHYLASE"/>
    <property type="match status" value="1"/>
</dbReference>
<sequence>MPAVRRGPAGVVEDWQKKVIDIKPTPIPSDGVLTPKLWRKLFLKGEKQGGLLLRPGPEFKSSAKGFDEAFFTDLKVTRKTKQRVVKQEGAPEGVMQIELERADVRKVTASGAKSRAAVNAKEFKSEPDGATPFPIGGTFSSEVEVKMWNMLSSGKCGYRYYADNLDRTMFDGIDKCPGLNLGFWEGNAVRLLPLMAGINTPFSYLGDLDLPSINYSHKGWHKGKAKVWYLVPAAFMEAVDELTKKHLPEEFAQCGQYNRHKAVLLHPRILVEAGIPVYRIVQEEGDFVVTLPGAYHQGFNLGFNMNEAVNFLPYDEVCVKMWLARALKAKPCSCKNSPLTGVPKWHPCSLVWRMELKEGEDGRELYKRLVGELADEGEAAESEVSRMDKFSPDSVQVIGCAQKDLIDTNCKKCRHRFTGLSVVELEGPGPNRWRTKYLCKKCLKPEPAAVDKGKANKPAASSGQVSGKAKRAGKGGGKKASKPAAPKQKGSVGGGCGTAASSARRVKKTPPMQRSPYGLRGGKKRGIEAAHNEAEPGEDVVMVESRRPKRARQNADRHEEAGRGDKKRKVDEQAAPPSKKKARHQD</sequence>
<gene>
    <name evidence="3" type="ORF">Vbra_11360</name>
</gene>
<dbReference type="PhylomeDB" id="A0A0G4EDD0"/>
<evidence type="ECO:0000313" key="4">
    <source>
        <dbReference type="Proteomes" id="UP000041254"/>
    </source>
</evidence>
<dbReference type="SMART" id="SM00558">
    <property type="entry name" value="JmjC"/>
    <property type="match status" value="1"/>
</dbReference>
<accession>A0A0G4EDD0</accession>
<dbReference type="InterPro" id="IPR003347">
    <property type="entry name" value="JmjC_dom"/>
</dbReference>
<dbReference type="GO" id="GO:0032454">
    <property type="term" value="F:histone H3K9 demethylase activity"/>
    <property type="evidence" value="ECO:0007669"/>
    <property type="project" value="TreeGrafter"/>
</dbReference>
<protein>
    <recommendedName>
        <fullName evidence="2">JmjC domain-containing protein</fullName>
    </recommendedName>
</protein>
<dbReference type="OrthoDB" id="9547406at2759"/>
<name>A0A0G4EDD0_VITBC</name>
<dbReference type="VEuPathDB" id="CryptoDB:Vbra_11360"/>
<evidence type="ECO:0000259" key="2">
    <source>
        <dbReference type="PROSITE" id="PS51184"/>
    </source>
</evidence>
<dbReference type="EMBL" id="CDMY01000185">
    <property type="protein sequence ID" value="CEL93705.1"/>
    <property type="molecule type" value="Genomic_DNA"/>
</dbReference>
<dbReference type="InParanoid" id="A0A0G4EDD0"/>
<dbReference type="Pfam" id="PF02373">
    <property type="entry name" value="JmjC"/>
    <property type="match status" value="1"/>
</dbReference>
<dbReference type="STRING" id="1169540.A0A0G4EDD0"/>
<feature type="compositionally biased region" description="Basic residues" evidence="1">
    <location>
        <begin position="468"/>
        <end position="481"/>
    </location>
</feature>
<dbReference type="SUPFAM" id="SSF51197">
    <property type="entry name" value="Clavaminate synthase-like"/>
    <property type="match status" value="1"/>
</dbReference>
<dbReference type="PANTHER" id="PTHR10694:SF7">
    <property type="entry name" value="[HISTONE H3]-TRIMETHYL-L-LYSINE(9) DEMETHYLASE"/>
    <property type="match status" value="1"/>
</dbReference>
<dbReference type="GO" id="GO:0000785">
    <property type="term" value="C:chromatin"/>
    <property type="evidence" value="ECO:0007669"/>
    <property type="project" value="TreeGrafter"/>
</dbReference>
<feature type="compositionally biased region" description="Basic and acidic residues" evidence="1">
    <location>
        <begin position="553"/>
        <end position="572"/>
    </location>
</feature>
<dbReference type="GO" id="GO:0005634">
    <property type="term" value="C:nucleus"/>
    <property type="evidence" value="ECO:0007669"/>
    <property type="project" value="TreeGrafter"/>
</dbReference>
<feature type="region of interest" description="Disordered" evidence="1">
    <location>
        <begin position="449"/>
        <end position="586"/>
    </location>
</feature>
<feature type="compositionally biased region" description="Basic and acidic residues" evidence="1">
    <location>
        <begin position="525"/>
        <end position="534"/>
    </location>
</feature>
<reference evidence="3 4" key="1">
    <citation type="submission" date="2014-11" db="EMBL/GenBank/DDBJ databases">
        <authorList>
            <person name="Zhu J."/>
            <person name="Qi W."/>
            <person name="Song R."/>
        </authorList>
    </citation>
    <scope>NUCLEOTIDE SEQUENCE [LARGE SCALE GENOMIC DNA]</scope>
</reference>
<keyword evidence="4" id="KW-1185">Reference proteome</keyword>